<dbReference type="EMBL" id="AKRT01000224">
    <property type="protein sequence ID" value="EIR20781.1"/>
    <property type="molecule type" value="Genomic_DNA"/>
</dbReference>
<gene>
    <name evidence="1" type="ORF">YPPY08_1743</name>
</gene>
<reference evidence="1 2" key="1">
    <citation type="submission" date="2012-05" db="EMBL/GenBank/DDBJ databases">
        <title>Genome sequence of Yersinia Pestis PY-08.</title>
        <authorList>
            <person name="Santana-Cruz I."/>
            <person name="Sengamalay N."/>
            <person name="McCracken C."/>
            <person name="Daugherty S.C."/>
            <person name="Maroo A."/>
            <person name="Vara P.G."/>
            <person name="Tallon L.J."/>
            <person name="Sadzewicz L."/>
            <person name="Vinetz J.M."/>
            <person name="Cespedes Zambrano M.J."/>
            <person name="Fraser-Liggett C.M."/>
            <person name="Tettelin H."/>
        </authorList>
    </citation>
    <scope>NUCLEOTIDE SEQUENCE [LARGE SCALE GENOMIC DNA]</scope>
    <source>
        <strain evidence="1 2">PY-08</strain>
    </source>
</reference>
<proteinExistence type="predicted"/>
<sequence length="11" mass="1290">MKVILGYGFDF</sequence>
<dbReference type="Proteomes" id="UP000003231">
    <property type="component" value="Unassembled WGS sequence"/>
</dbReference>
<organism evidence="1 2">
    <name type="scientific">Yersinia pestis PY-08</name>
    <dbReference type="NCBI Taxonomy" id="992134"/>
    <lineage>
        <taxon>Bacteria</taxon>
        <taxon>Pseudomonadati</taxon>
        <taxon>Pseudomonadota</taxon>
        <taxon>Gammaproteobacteria</taxon>
        <taxon>Enterobacterales</taxon>
        <taxon>Yersiniaceae</taxon>
        <taxon>Yersinia</taxon>
    </lineage>
</organism>
<evidence type="ECO:0000313" key="2">
    <source>
        <dbReference type="Proteomes" id="UP000003231"/>
    </source>
</evidence>
<protein>
    <submittedName>
        <fullName evidence="1">Uncharacterized protein</fullName>
    </submittedName>
</protein>
<feature type="non-terminal residue" evidence="1">
    <location>
        <position position="11"/>
    </location>
</feature>
<name>A0AB72ZKZ7_YERPE</name>
<comment type="caution">
    <text evidence="1">The sequence shown here is derived from an EMBL/GenBank/DDBJ whole genome shotgun (WGS) entry which is preliminary data.</text>
</comment>
<accession>A0AB72ZKZ7</accession>
<evidence type="ECO:0000313" key="1">
    <source>
        <dbReference type="EMBL" id="EIR20781.1"/>
    </source>
</evidence>